<comment type="caution">
    <text evidence="1">The sequence shown here is derived from an EMBL/GenBank/DDBJ whole genome shotgun (WGS) entry which is preliminary data.</text>
</comment>
<evidence type="ECO:0000313" key="1">
    <source>
        <dbReference type="EMBL" id="KAK7395464.1"/>
    </source>
</evidence>
<evidence type="ECO:0000313" key="2">
    <source>
        <dbReference type="Proteomes" id="UP001386955"/>
    </source>
</evidence>
<accession>A0AAN9SH36</accession>
<dbReference type="Proteomes" id="UP001386955">
    <property type="component" value="Unassembled WGS sequence"/>
</dbReference>
<sequence length="157" mass="17282">MAEKGCEIKGIEEGVGELSRITSIKVMPMEGDTVLLKPIQGEDMGEIIKETSSLLSNYSQLSRWVPKAVTTERFARVRCQGYFNCPLTVDDFMPNNSVVPITDPILVIDSQSNKNPYFVKDIEIDPVIVEAKVGLSERGMHQAVPRGGLASSILGWI</sequence>
<dbReference type="EMBL" id="JAYMYS010000004">
    <property type="protein sequence ID" value="KAK7395464.1"/>
    <property type="molecule type" value="Genomic_DNA"/>
</dbReference>
<dbReference type="AlphaFoldDB" id="A0AAN9SH36"/>
<reference evidence="1 2" key="1">
    <citation type="submission" date="2024-01" db="EMBL/GenBank/DDBJ databases">
        <title>The genomes of 5 underutilized Papilionoideae crops provide insights into root nodulation and disease resistanc.</title>
        <authorList>
            <person name="Jiang F."/>
        </authorList>
    </citation>
    <scope>NUCLEOTIDE SEQUENCE [LARGE SCALE GENOMIC DNA]</scope>
    <source>
        <strain evidence="1">DUOXIRENSHENG_FW03</strain>
        <tissue evidence="1">Leaves</tissue>
    </source>
</reference>
<gene>
    <name evidence="1" type="ORF">VNO78_16023</name>
</gene>
<name>A0AAN9SH36_PSOTE</name>
<proteinExistence type="predicted"/>
<keyword evidence="2" id="KW-1185">Reference proteome</keyword>
<protein>
    <submittedName>
        <fullName evidence="1">Uncharacterized protein</fullName>
    </submittedName>
</protein>
<organism evidence="1 2">
    <name type="scientific">Psophocarpus tetragonolobus</name>
    <name type="common">Winged bean</name>
    <name type="synonym">Dolichos tetragonolobus</name>
    <dbReference type="NCBI Taxonomy" id="3891"/>
    <lineage>
        <taxon>Eukaryota</taxon>
        <taxon>Viridiplantae</taxon>
        <taxon>Streptophyta</taxon>
        <taxon>Embryophyta</taxon>
        <taxon>Tracheophyta</taxon>
        <taxon>Spermatophyta</taxon>
        <taxon>Magnoliopsida</taxon>
        <taxon>eudicotyledons</taxon>
        <taxon>Gunneridae</taxon>
        <taxon>Pentapetalae</taxon>
        <taxon>rosids</taxon>
        <taxon>fabids</taxon>
        <taxon>Fabales</taxon>
        <taxon>Fabaceae</taxon>
        <taxon>Papilionoideae</taxon>
        <taxon>50 kb inversion clade</taxon>
        <taxon>NPAAA clade</taxon>
        <taxon>indigoferoid/millettioid clade</taxon>
        <taxon>Phaseoleae</taxon>
        <taxon>Psophocarpus</taxon>
    </lineage>
</organism>